<dbReference type="GO" id="GO:0003676">
    <property type="term" value="F:nucleic acid binding"/>
    <property type="evidence" value="ECO:0007669"/>
    <property type="project" value="InterPro"/>
</dbReference>
<dbReference type="InterPro" id="IPR012337">
    <property type="entry name" value="RNaseH-like_sf"/>
</dbReference>
<dbReference type="PANTHER" id="PTHR46387">
    <property type="entry name" value="POLYNUCLEOTIDYL TRANSFERASE, RIBONUCLEASE H-LIKE SUPERFAMILY PROTEIN"/>
    <property type="match status" value="1"/>
</dbReference>
<dbReference type="PANTHER" id="PTHR46387:SF2">
    <property type="entry name" value="RIBONUCLEASE HI"/>
    <property type="match status" value="1"/>
</dbReference>
<evidence type="ECO:0000313" key="3">
    <source>
        <dbReference type="Proteomes" id="UP000230595"/>
    </source>
</evidence>
<sequence>TAYCDGGSRGNPGPSAIGVYIPQLKKEYSKFLGKATNNEVEYQAAIFALKKIKHLIGGEKADKSEVELRMDSELIVNQLSGKYKIKEKDLIPFFIEIWNLKQDFGKVNFIHIPREENKKADWLVNRELDSQIRLF</sequence>
<dbReference type="Proteomes" id="UP000230595">
    <property type="component" value="Unassembled WGS sequence"/>
</dbReference>
<dbReference type="InterPro" id="IPR036397">
    <property type="entry name" value="RNaseH_sf"/>
</dbReference>
<reference evidence="3" key="1">
    <citation type="submission" date="2017-09" db="EMBL/GenBank/DDBJ databases">
        <title>Depth-based differentiation of microbial function through sediment-hosted aquifers and enrichment of novel symbionts in the deep terrestrial subsurface.</title>
        <authorList>
            <person name="Probst A.J."/>
            <person name="Ladd B."/>
            <person name="Jarett J.K."/>
            <person name="Geller-Mcgrath D.E."/>
            <person name="Sieber C.M.K."/>
            <person name="Emerson J.B."/>
            <person name="Anantharaman K."/>
            <person name="Thomas B.C."/>
            <person name="Malmstrom R."/>
            <person name="Stieglmeier M."/>
            <person name="Klingl A."/>
            <person name="Woyke T."/>
            <person name="Ryan C.M."/>
            <person name="Banfield J.F."/>
        </authorList>
    </citation>
    <scope>NUCLEOTIDE SEQUENCE [LARGE SCALE GENOMIC DNA]</scope>
</reference>
<evidence type="ECO:0000313" key="2">
    <source>
        <dbReference type="EMBL" id="PIV31749.1"/>
    </source>
</evidence>
<dbReference type="EMBL" id="PEUH01000034">
    <property type="protein sequence ID" value="PIV31749.1"/>
    <property type="molecule type" value="Genomic_DNA"/>
</dbReference>
<gene>
    <name evidence="2" type="ORF">COS33_01540</name>
</gene>
<proteinExistence type="predicted"/>
<protein>
    <recommendedName>
        <fullName evidence="1">RNase H type-1 domain-containing protein</fullName>
    </recommendedName>
</protein>
<dbReference type="SUPFAM" id="SSF53098">
    <property type="entry name" value="Ribonuclease H-like"/>
    <property type="match status" value="1"/>
</dbReference>
<evidence type="ECO:0000259" key="1">
    <source>
        <dbReference type="PROSITE" id="PS50879"/>
    </source>
</evidence>
<dbReference type="InterPro" id="IPR002156">
    <property type="entry name" value="RNaseH_domain"/>
</dbReference>
<organism evidence="2 3">
    <name type="scientific">Candidatus Wolfebacteria bacterium CG02_land_8_20_14_3_00_37_12</name>
    <dbReference type="NCBI Taxonomy" id="1975066"/>
    <lineage>
        <taxon>Bacteria</taxon>
        <taxon>Candidatus Wolfeibacteriota</taxon>
    </lineage>
</organism>
<dbReference type="GO" id="GO:0004523">
    <property type="term" value="F:RNA-DNA hybrid ribonuclease activity"/>
    <property type="evidence" value="ECO:0007669"/>
    <property type="project" value="InterPro"/>
</dbReference>
<feature type="domain" description="RNase H type-1" evidence="1">
    <location>
        <begin position="1"/>
        <end position="129"/>
    </location>
</feature>
<name>A0A2M7CQ00_9BACT</name>
<dbReference type="Pfam" id="PF13456">
    <property type="entry name" value="RVT_3"/>
    <property type="match status" value="1"/>
</dbReference>
<accession>A0A2M7CQ00</accession>
<comment type="caution">
    <text evidence="2">The sequence shown here is derived from an EMBL/GenBank/DDBJ whole genome shotgun (WGS) entry which is preliminary data.</text>
</comment>
<dbReference type="Gene3D" id="3.30.420.10">
    <property type="entry name" value="Ribonuclease H-like superfamily/Ribonuclease H"/>
    <property type="match status" value="1"/>
</dbReference>
<dbReference type="AlphaFoldDB" id="A0A2M7CQ00"/>
<dbReference type="CDD" id="cd09279">
    <property type="entry name" value="RNase_HI_like"/>
    <property type="match status" value="1"/>
</dbReference>
<feature type="non-terminal residue" evidence="2">
    <location>
        <position position="1"/>
    </location>
</feature>
<dbReference type="PROSITE" id="PS50879">
    <property type="entry name" value="RNASE_H_1"/>
    <property type="match status" value="1"/>
</dbReference>